<feature type="disulfide bond" evidence="6">
    <location>
        <begin position="173"/>
        <end position="185"/>
    </location>
</feature>
<dbReference type="SUPFAM" id="SSF56487">
    <property type="entry name" value="SRCR-like"/>
    <property type="match status" value="1"/>
</dbReference>
<reference evidence="12 13" key="1">
    <citation type="submission" date="2024-02" db="EMBL/GenBank/DDBJ databases">
        <title>Chromosome-level genome assembly of the Eurasian Minnow (Phoxinus phoxinus).</title>
        <authorList>
            <person name="Oriowo T.O."/>
            <person name="Martin S."/>
            <person name="Stange M."/>
            <person name="Chrysostomakis Y."/>
            <person name="Brown T."/>
            <person name="Winkler S."/>
            <person name="Kukowka S."/>
            <person name="Myers E.W."/>
            <person name="Bohne A."/>
        </authorList>
    </citation>
    <scope>NUCLEOTIDE SEQUENCE [LARGE SCALE GENOMIC DNA]</scope>
    <source>
        <strain evidence="12">ZFMK-TIS-60720</strain>
        <tissue evidence="12">Whole Organism</tissue>
    </source>
</reference>
<evidence type="ECO:0008006" key="14">
    <source>
        <dbReference type="Google" id="ProtNLM"/>
    </source>
</evidence>
<dbReference type="PROSITE" id="PS50068">
    <property type="entry name" value="LDLRA_2"/>
    <property type="match status" value="1"/>
</dbReference>
<dbReference type="InterPro" id="IPR002172">
    <property type="entry name" value="LDrepeatLR_classA_rpt"/>
</dbReference>
<keyword evidence="3" id="KW-0720">Serine protease</keyword>
<dbReference type="Proteomes" id="UP001364617">
    <property type="component" value="Unassembled WGS sequence"/>
</dbReference>
<evidence type="ECO:0000256" key="4">
    <source>
        <dbReference type="ARBA" id="ARBA00023157"/>
    </source>
</evidence>
<protein>
    <recommendedName>
        <fullName evidence="14">Transmembrane protease serine 3</fullName>
    </recommendedName>
</protein>
<dbReference type="EMBL" id="JAYKXH010000006">
    <property type="protein sequence ID" value="KAK7165898.1"/>
    <property type="molecule type" value="Genomic_DNA"/>
</dbReference>
<dbReference type="InterPro" id="IPR001190">
    <property type="entry name" value="SRCR"/>
</dbReference>
<dbReference type="Gene3D" id="3.10.250.10">
    <property type="entry name" value="SRCR-like domain"/>
    <property type="match status" value="1"/>
</dbReference>
<keyword evidence="9" id="KW-1133">Transmembrane helix</keyword>
<dbReference type="InterPro" id="IPR036772">
    <property type="entry name" value="SRCR-like_dom_sf"/>
</dbReference>
<dbReference type="CDD" id="cd00112">
    <property type="entry name" value="LDLa"/>
    <property type="match status" value="1"/>
</dbReference>
<dbReference type="Pfam" id="PF15494">
    <property type="entry name" value="SRCR_2"/>
    <property type="match status" value="1"/>
</dbReference>
<evidence type="ECO:0000259" key="11">
    <source>
        <dbReference type="PROSITE" id="PS50287"/>
    </source>
</evidence>
<evidence type="ECO:0000256" key="2">
    <source>
        <dbReference type="ARBA" id="ARBA00022801"/>
    </source>
</evidence>
<feature type="disulfide bond" evidence="6">
    <location>
        <begin position="192"/>
        <end position="207"/>
    </location>
</feature>
<dbReference type="CDD" id="cd00190">
    <property type="entry name" value="Tryp_SPc"/>
    <property type="match status" value="1"/>
</dbReference>
<dbReference type="GO" id="GO:0004252">
    <property type="term" value="F:serine-type endopeptidase activity"/>
    <property type="evidence" value="ECO:0007669"/>
    <property type="project" value="InterPro"/>
</dbReference>
<evidence type="ECO:0000256" key="5">
    <source>
        <dbReference type="ARBA" id="ARBA00023180"/>
    </source>
</evidence>
<dbReference type="AlphaFoldDB" id="A0AAN9DBP2"/>
<evidence type="ECO:0000259" key="10">
    <source>
        <dbReference type="PROSITE" id="PS50240"/>
    </source>
</evidence>
<feature type="transmembrane region" description="Helical" evidence="9">
    <location>
        <begin position="145"/>
        <end position="170"/>
    </location>
</feature>
<name>A0AAN9DBP2_9TELE</name>
<dbReference type="GO" id="GO:0016020">
    <property type="term" value="C:membrane"/>
    <property type="evidence" value="ECO:0007669"/>
    <property type="project" value="InterPro"/>
</dbReference>
<feature type="domain" description="SRCR" evidence="11">
    <location>
        <begin position="183"/>
        <end position="307"/>
    </location>
</feature>
<keyword evidence="1" id="KW-0645">Protease</keyword>
<dbReference type="Gene3D" id="2.40.10.10">
    <property type="entry name" value="Trypsin-like serine proteases"/>
    <property type="match status" value="1"/>
</dbReference>
<evidence type="ECO:0000256" key="9">
    <source>
        <dbReference type="SAM" id="Phobius"/>
    </source>
</evidence>
<evidence type="ECO:0000256" key="3">
    <source>
        <dbReference type="ARBA" id="ARBA00022825"/>
    </source>
</evidence>
<dbReference type="FunFam" id="2.40.10.10:FF:000003">
    <property type="entry name" value="Transmembrane serine protease 3"/>
    <property type="match status" value="1"/>
</dbReference>
<comment type="caution">
    <text evidence="12">The sequence shown here is derived from an EMBL/GenBank/DDBJ whole genome shotgun (WGS) entry which is preliminary data.</text>
</comment>
<organism evidence="12 13">
    <name type="scientific">Phoxinus phoxinus</name>
    <name type="common">Eurasian minnow</name>
    <dbReference type="NCBI Taxonomy" id="58324"/>
    <lineage>
        <taxon>Eukaryota</taxon>
        <taxon>Metazoa</taxon>
        <taxon>Chordata</taxon>
        <taxon>Craniata</taxon>
        <taxon>Vertebrata</taxon>
        <taxon>Euteleostomi</taxon>
        <taxon>Actinopterygii</taxon>
        <taxon>Neopterygii</taxon>
        <taxon>Teleostei</taxon>
        <taxon>Ostariophysi</taxon>
        <taxon>Cypriniformes</taxon>
        <taxon>Leuciscidae</taxon>
        <taxon>Phoxininae</taxon>
        <taxon>Phoxinus</taxon>
    </lineage>
</organism>
<dbReference type="PROSITE" id="PS50240">
    <property type="entry name" value="TRYPSIN_DOM"/>
    <property type="match status" value="1"/>
</dbReference>
<dbReference type="InterPro" id="IPR043504">
    <property type="entry name" value="Peptidase_S1_PA_chymotrypsin"/>
</dbReference>
<evidence type="ECO:0000256" key="1">
    <source>
        <dbReference type="ARBA" id="ARBA00022670"/>
    </source>
</evidence>
<dbReference type="PROSITE" id="PS50287">
    <property type="entry name" value="SRCR_2"/>
    <property type="match status" value="1"/>
</dbReference>
<dbReference type="InterPro" id="IPR009003">
    <property type="entry name" value="Peptidase_S1_PA"/>
</dbReference>
<evidence type="ECO:0000256" key="6">
    <source>
        <dbReference type="PROSITE-ProRule" id="PRU00124"/>
    </source>
</evidence>
<dbReference type="InterPro" id="IPR001314">
    <property type="entry name" value="Peptidase_S1A"/>
</dbReference>
<keyword evidence="9" id="KW-0472">Membrane</keyword>
<dbReference type="SUPFAM" id="SSF57424">
    <property type="entry name" value="LDL receptor-like module"/>
    <property type="match status" value="1"/>
</dbReference>
<keyword evidence="2" id="KW-0378">Hydrolase</keyword>
<comment type="caution">
    <text evidence="7">Lacks conserved residue(s) required for the propagation of feature annotation.</text>
</comment>
<dbReference type="PANTHER" id="PTHR24252:SF27">
    <property type="entry name" value="TRANSMEMBRANE PROTEASE SERINE 3-LIKE"/>
    <property type="match status" value="1"/>
</dbReference>
<evidence type="ECO:0000313" key="13">
    <source>
        <dbReference type="Proteomes" id="UP001364617"/>
    </source>
</evidence>
<gene>
    <name evidence="12" type="ORF">R3I93_005853</name>
</gene>
<accession>A0AAN9DBP2</accession>
<keyword evidence="9" id="KW-0812">Transmembrane</keyword>
<dbReference type="PRINTS" id="PR00722">
    <property type="entry name" value="CHYMOTRYPSIN"/>
</dbReference>
<dbReference type="SMART" id="SM00020">
    <property type="entry name" value="Tryp_SPc"/>
    <property type="match status" value="1"/>
</dbReference>
<evidence type="ECO:0000256" key="7">
    <source>
        <dbReference type="PROSITE-ProRule" id="PRU00196"/>
    </source>
</evidence>
<dbReference type="SUPFAM" id="SSF50494">
    <property type="entry name" value="Trypsin-like serine proteases"/>
    <property type="match status" value="1"/>
</dbReference>
<evidence type="ECO:0000256" key="8">
    <source>
        <dbReference type="SAM" id="MobiDB-lite"/>
    </source>
</evidence>
<dbReference type="PROSITE" id="PS00134">
    <property type="entry name" value="TRYPSIN_HIS"/>
    <property type="match status" value="1"/>
</dbReference>
<keyword evidence="4 6" id="KW-1015">Disulfide bond</keyword>
<dbReference type="GO" id="GO:0006508">
    <property type="term" value="P:proteolysis"/>
    <property type="evidence" value="ECO:0007669"/>
    <property type="project" value="UniProtKB-KW"/>
</dbReference>
<keyword evidence="5" id="KW-0325">Glycoprotein</keyword>
<sequence>MASYSQTTGETERPGSEGGSREERSSQQLSQDLVEDGTESRALELVSITEEDLPIVETPNTFNVSSFSSQNSHSSRFYDPSSQDPHVPVELPTVASAPLPVYNKVHNIQIPPSPGVPVIKVQPFLDGEDLSNLKSLCWPYVSRRLLALLIILVLFIVLILSLGIGLGVGLESCSGKFHCASSVRCIGRKAVCDGVEDCGDGEDELNCVRVSGRSSVLQVFSRGSWRTVCSEGWDSHLGSLACRQLGYNSYVSSAAIPISSIEAVFQSNLVALNINQTALQDTFKIHNTSYVRKTLCSSGIVTAVKCIECGSRPAVRSRILGGNVSRAGQVPWQVSLHYQNQYLCGGSVISERWILTAAHCVYGFAQPVSWTVYAGMIDQPLSGSGALSVEKIIYHANFGREGHSYNIALIRLKLPLSFNDQVAPICLPSYGESFEDGQMCLISGWGATVDGGETSVSLHVTQVPLLSGRECRRRGLTSWNICAGYMEGGAGTCQGDNGGPLACQGSGWTLVGTATWGESCGQKNKPGVYTSITEALTWIQQQMEVKNS</sequence>
<dbReference type="PROSITE" id="PS01209">
    <property type="entry name" value="LDLRA_1"/>
    <property type="match status" value="1"/>
</dbReference>
<dbReference type="InterPro" id="IPR036055">
    <property type="entry name" value="LDL_receptor-like_sf"/>
</dbReference>
<keyword evidence="13" id="KW-1185">Reference proteome</keyword>
<dbReference type="Pfam" id="PF00089">
    <property type="entry name" value="Trypsin"/>
    <property type="match status" value="1"/>
</dbReference>
<feature type="compositionally biased region" description="Basic and acidic residues" evidence="8">
    <location>
        <begin position="10"/>
        <end position="25"/>
    </location>
</feature>
<dbReference type="Gene3D" id="4.10.400.10">
    <property type="entry name" value="Low-density Lipoprotein Receptor"/>
    <property type="match status" value="1"/>
</dbReference>
<proteinExistence type="predicted"/>
<feature type="region of interest" description="Disordered" evidence="8">
    <location>
        <begin position="1"/>
        <end position="42"/>
    </location>
</feature>
<dbReference type="Pfam" id="PF00057">
    <property type="entry name" value="Ldl_recept_a"/>
    <property type="match status" value="1"/>
</dbReference>
<dbReference type="SMART" id="SM00192">
    <property type="entry name" value="LDLa"/>
    <property type="match status" value="1"/>
</dbReference>
<evidence type="ECO:0000313" key="12">
    <source>
        <dbReference type="EMBL" id="KAK7165898.1"/>
    </source>
</evidence>
<feature type="domain" description="Peptidase S1" evidence="10">
    <location>
        <begin position="319"/>
        <end position="544"/>
    </location>
</feature>
<dbReference type="InterPro" id="IPR001254">
    <property type="entry name" value="Trypsin_dom"/>
</dbReference>
<dbReference type="SMART" id="SM00202">
    <property type="entry name" value="SR"/>
    <property type="match status" value="1"/>
</dbReference>
<dbReference type="InterPro" id="IPR023415">
    <property type="entry name" value="LDLR_class-A_CS"/>
</dbReference>
<dbReference type="InterPro" id="IPR018114">
    <property type="entry name" value="TRYPSIN_HIS"/>
</dbReference>
<dbReference type="PANTHER" id="PTHR24252">
    <property type="entry name" value="ACROSIN-RELATED"/>
    <property type="match status" value="1"/>
</dbReference>